<dbReference type="GO" id="GO:0000978">
    <property type="term" value="F:RNA polymerase II cis-regulatory region sequence-specific DNA binding"/>
    <property type="evidence" value="ECO:0007669"/>
    <property type="project" value="TreeGrafter"/>
</dbReference>
<keyword evidence="3" id="KW-0862">Zinc</keyword>
<dbReference type="PANTHER" id="PTHR46600">
    <property type="entry name" value="THAP DOMAIN-CONTAINING"/>
    <property type="match status" value="1"/>
</dbReference>
<dbReference type="InterPro" id="IPR006612">
    <property type="entry name" value="THAP_Znf"/>
</dbReference>
<dbReference type="GO" id="GO:0008270">
    <property type="term" value="F:zinc ion binding"/>
    <property type="evidence" value="ECO:0007669"/>
    <property type="project" value="UniProtKB-KW"/>
</dbReference>
<evidence type="ECO:0000256" key="1">
    <source>
        <dbReference type="ARBA" id="ARBA00022723"/>
    </source>
</evidence>
<organism evidence="7">
    <name type="scientific">Lepeophtheirus salmonis</name>
    <name type="common">Salmon louse</name>
    <name type="synonym">Caligus salmonis</name>
    <dbReference type="NCBI Taxonomy" id="72036"/>
    <lineage>
        <taxon>Eukaryota</taxon>
        <taxon>Metazoa</taxon>
        <taxon>Ecdysozoa</taxon>
        <taxon>Arthropoda</taxon>
        <taxon>Crustacea</taxon>
        <taxon>Multicrustacea</taxon>
        <taxon>Hexanauplia</taxon>
        <taxon>Copepoda</taxon>
        <taxon>Siphonostomatoida</taxon>
        <taxon>Caligidae</taxon>
        <taxon>Lepeophtheirus</taxon>
    </lineage>
</organism>
<dbReference type="PANTHER" id="PTHR46600:SF7">
    <property type="entry name" value="SI:DKEY-228B2.6-RELATED"/>
    <property type="match status" value="1"/>
</dbReference>
<dbReference type="SMART" id="SM00692">
    <property type="entry name" value="DM3"/>
    <property type="match status" value="1"/>
</dbReference>
<evidence type="ECO:0000256" key="4">
    <source>
        <dbReference type="ARBA" id="ARBA00023125"/>
    </source>
</evidence>
<keyword evidence="1" id="KW-0479">Metal-binding</keyword>
<dbReference type="GO" id="GO:0005634">
    <property type="term" value="C:nucleus"/>
    <property type="evidence" value="ECO:0007669"/>
    <property type="project" value="TreeGrafter"/>
</dbReference>
<evidence type="ECO:0000259" key="6">
    <source>
        <dbReference type="PROSITE" id="PS50950"/>
    </source>
</evidence>
<reference evidence="7" key="1">
    <citation type="submission" date="2014-05" db="EMBL/GenBank/DDBJ databases">
        <authorList>
            <person name="Chronopoulou M."/>
        </authorList>
    </citation>
    <scope>NUCLEOTIDE SEQUENCE</scope>
    <source>
        <tissue evidence="7">Whole organism</tissue>
    </source>
</reference>
<dbReference type="OrthoDB" id="6375579at2759"/>
<dbReference type="GO" id="GO:0003700">
    <property type="term" value="F:DNA-binding transcription factor activity"/>
    <property type="evidence" value="ECO:0007669"/>
    <property type="project" value="TreeGrafter"/>
</dbReference>
<keyword evidence="7" id="KW-0418">Kinase</keyword>
<dbReference type="InterPro" id="IPR026516">
    <property type="entry name" value="THAP1/10"/>
</dbReference>
<protein>
    <submittedName>
        <fullName evidence="7">52 kDa repressor of the inhibitor of the protein kinaselike [Ceratitis capitata]</fullName>
    </submittedName>
</protein>
<dbReference type="GO" id="GO:0006357">
    <property type="term" value="P:regulation of transcription by RNA polymerase II"/>
    <property type="evidence" value="ECO:0007669"/>
    <property type="project" value="TreeGrafter"/>
</dbReference>
<evidence type="ECO:0000256" key="3">
    <source>
        <dbReference type="ARBA" id="ARBA00022833"/>
    </source>
</evidence>
<dbReference type="PROSITE" id="PS50950">
    <property type="entry name" value="ZF_THAP"/>
    <property type="match status" value="1"/>
</dbReference>
<sequence>MGKSSVYSSVPESAESCVSAFTASTVLSGSKSSSVHLPAPTIPFSTQTLFSPSKQWDDSKIEFQQSLEAQQSKKRRHSSATCAITSCPSPSNVSYHYFPKDPTLLRNWVKACRRGYKLNPKTSRICSNHFSQDCYQSDFSFKLLGIVSRKLLKKGSVPSENLYTSSSISSFTIPSERIERSRKNEIHQITQPLLEVENLDSSEMIPQVAEIPPFQASNVSVGDECPTFSEKGETLILKEKIRTLQEELKLSKVETSNLNRINLYFQSKS</sequence>
<keyword evidence="2 5" id="KW-0863">Zinc-finger</keyword>
<proteinExistence type="predicted"/>
<dbReference type="Pfam" id="PF05485">
    <property type="entry name" value="THAP"/>
    <property type="match status" value="1"/>
</dbReference>
<keyword evidence="7" id="KW-0808">Transferase</keyword>
<dbReference type="AlphaFoldDB" id="A0A0K2TA22"/>
<dbReference type="Gene3D" id="6.20.210.20">
    <property type="entry name" value="THAP domain"/>
    <property type="match status" value="1"/>
</dbReference>
<dbReference type="SUPFAM" id="SSF57716">
    <property type="entry name" value="Glucocorticoid receptor-like (DNA-binding domain)"/>
    <property type="match status" value="1"/>
</dbReference>
<dbReference type="EMBL" id="HACA01005046">
    <property type="protein sequence ID" value="CDW22407.1"/>
    <property type="molecule type" value="Transcribed_RNA"/>
</dbReference>
<dbReference type="InterPro" id="IPR038441">
    <property type="entry name" value="THAP_Znf_sf"/>
</dbReference>
<dbReference type="SMART" id="SM00980">
    <property type="entry name" value="THAP"/>
    <property type="match status" value="1"/>
</dbReference>
<evidence type="ECO:0000256" key="2">
    <source>
        <dbReference type="ARBA" id="ARBA00022771"/>
    </source>
</evidence>
<accession>A0A0K2TA22</accession>
<dbReference type="GO" id="GO:0016301">
    <property type="term" value="F:kinase activity"/>
    <property type="evidence" value="ECO:0007669"/>
    <property type="project" value="UniProtKB-KW"/>
</dbReference>
<keyword evidence="4 5" id="KW-0238">DNA-binding</keyword>
<feature type="domain" description="THAP-type" evidence="6">
    <location>
        <begin position="77"/>
        <end position="161"/>
    </location>
</feature>
<name>A0A0K2TA22_LEPSM</name>
<evidence type="ECO:0000313" key="7">
    <source>
        <dbReference type="EMBL" id="CDW22407.1"/>
    </source>
</evidence>
<evidence type="ECO:0000256" key="5">
    <source>
        <dbReference type="PROSITE-ProRule" id="PRU00309"/>
    </source>
</evidence>